<keyword evidence="6" id="KW-0238">DNA-binding</keyword>
<evidence type="ECO:0000256" key="8">
    <source>
        <dbReference type="RuleBase" id="RU364100"/>
    </source>
</evidence>
<keyword evidence="12" id="KW-1185">Reference proteome</keyword>
<evidence type="ECO:0000256" key="4">
    <source>
        <dbReference type="ARBA" id="ARBA00022801"/>
    </source>
</evidence>
<evidence type="ECO:0000256" key="3">
    <source>
        <dbReference type="ARBA" id="ARBA00022763"/>
    </source>
</evidence>
<dbReference type="Proteomes" id="UP000517759">
    <property type="component" value="Unassembled WGS sequence"/>
</dbReference>
<keyword evidence="5" id="KW-0190">Covalent protein-DNA linkage</keyword>
<dbReference type="EMBL" id="BSPG01000001">
    <property type="protein sequence ID" value="GLS42582.1"/>
    <property type="molecule type" value="Genomic_DNA"/>
</dbReference>
<organism evidence="10 11">
    <name type="scientific">Methylobacterium brachythecii</name>
    <dbReference type="NCBI Taxonomy" id="1176177"/>
    <lineage>
        <taxon>Bacteria</taxon>
        <taxon>Pseudomonadati</taxon>
        <taxon>Pseudomonadota</taxon>
        <taxon>Alphaproteobacteria</taxon>
        <taxon>Hyphomicrobiales</taxon>
        <taxon>Methylobacteriaceae</taxon>
        <taxon>Methylobacterium</taxon>
    </lineage>
</organism>
<dbReference type="AlphaFoldDB" id="A0A7W6AG83"/>
<dbReference type="InterPro" id="IPR003738">
    <property type="entry name" value="SRAP"/>
</dbReference>
<reference evidence="9" key="1">
    <citation type="journal article" date="2014" name="Int. J. Syst. Evol. Microbiol.">
        <title>Complete genome of a new Firmicutes species belonging to the dominant human colonic microbiota ('Ruminococcus bicirculans') reveals two chromosomes and a selective capacity to utilize plant glucans.</title>
        <authorList>
            <consortium name="NISC Comparative Sequencing Program"/>
            <person name="Wegmann U."/>
            <person name="Louis P."/>
            <person name="Goesmann A."/>
            <person name="Henrissat B."/>
            <person name="Duncan S.H."/>
            <person name="Flint H.J."/>
        </authorList>
    </citation>
    <scope>NUCLEOTIDE SEQUENCE</scope>
    <source>
        <strain evidence="9">NBRC 107710</strain>
    </source>
</reference>
<evidence type="ECO:0000256" key="2">
    <source>
        <dbReference type="ARBA" id="ARBA00022670"/>
    </source>
</evidence>
<name>A0A7W6AG83_9HYPH</name>
<reference evidence="9" key="4">
    <citation type="submission" date="2023-01" db="EMBL/GenBank/DDBJ databases">
        <title>Draft genome sequence of Methylobacterium brachythecii strain NBRC 107710.</title>
        <authorList>
            <person name="Sun Q."/>
            <person name="Mori K."/>
        </authorList>
    </citation>
    <scope>NUCLEOTIDE SEQUENCE</scope>
    <source>
        <strain evidence="9">NBRC 107710</strain>
    </source>
</reference>
<keyword evidence="4 8" id="KW-0378">Hydrolase</keyword>
<dbReference type="GO" id="GO:0008233">
    <property type="term" value="F:peptidase activity"/>
    <property type="evidence" value="ECO:0007669"/>
    <property type="project" value="UniProtKB-KW"/>
</dbReference>
<keyword evidence="7" id="KW-0456">Lyase</keyword>
<dbReference type="GO" id="GO:0006508">
    <property type="term" value="P:proteolysis"/>
    <property type="evidence" value="ECO:0007669"/>
    <property type="project" value="UniProtKB-KW"/>
</dbReference>
<reference evidence="12" key="2">
    <citation type="journal article" date="2019" name="Int. J. Syst. Evol. Microbiol.">
        <title>The Global Catalogue of Microorganisms (GCM) 10K type strain sequencing project: providing services to taxonomists for standard genome sequencing and annotation.</title>
        <authorList>
            <consortium name="The Broad Institute Genomics Platform"/>
            <consortium name="The Broad Institute Genome Sequencing Center for Infectious Disease"/>
            <person name="Wu L."/>
            <person name="Ma J."/>
        </authorList>
    </citation>
    <scope>NUCLEOTIDE SEQUENCE [LARGE SCALE GENOMIC DNA]</scope>
    <source>
        <strain evidence="12">NBRC 107710</strain>
    </source>
</reference>
<evidence type="ECO:0000313" key="9">
    <source>
        <dbReference type="EMBL" id="GLS42582.1"/>
    </source>
</evidence>
<dbReference type="InterPro" id="IPR036590">
    <property type="entry name" value="SRAP-like"/>
</dbReference>
<dbReference type="RefSeq" id="WP_183504906.1">
    <property type="nucleotide sequence ID" value="NZ_BSPG01000001.1"/>
</dbReference>
<comment type="similarity">
    <text evidence="1 8">Belongs to the SOS response-associated peptidase family.</text>
</comment>
<evidence type="ECO:0000256" key="6">
    <source>
        <dbReference type="ARBA" id="ARBA00023125"/>
    </source>
</evidence>
<evidence type="ECO:0000256" key="5">
    <source>
        <dbReference type="ARBA" id="ARBA00023124"/>
    </source>
</evidence>
<sequence>MSIIGPRRNLRARYNIAPTTTVEAVRKGEEGREIVPMRWGLVPVWLKKKPLKSVPATFNARAETPMFRDAFKKRRCIIPASGFYEWTGEKGDKQPHLFTAADDAPVLAIAGLWDRWRDPEGEEMLSCTMVVTEPSDWMGPYHDRMPVILDGKQIDAWLDGSAGTEILKPAESSHVTA</sequence>
<evidence type="ECO:0000256" key="1">
    <source>
        <dbReference type="ARBA" id="ARBA00008136"/>
    </source>
</evidence>
<evidence type="ECO:0000256" key="7">
    <source>
        <dbReference type="ARBA" id="ARBA00023239"/>
    </source>
</evidence>
<dbReference type="GO" id="GO:0106300">
    <property type="term" value="P:protein-DNA covalent cross-linking repair"/>
    <property type="evidence" value="ECO:0007669"/>
    <property type="project" value="InterPro"/>
</dbReference>
<protein>
    <recommendedName>
        <fullName evidence="8">Abasic site processing protein</fullName>
        <ecNumber evidence="8">3.4.-.-</ecNumber>
    </recommendedName>
</protein>
<dbReference type="GO" id="GO:0016829">
    <property type="term" value="F:lyase activity"/>
    <property type="evidence" value="ECO:0007669"/>
    <property type="project" value="UniProtKB-KW"/>
</dbReference>
<accession>A0A7W6AG83</accession>
<dbReference type="SUPFAM" id="SSF143081">
    <property type="entry name" value="BB1717-like"/>
    <property type="match status" value="1"/>
</dbReference>
<gene>
    <name evidence="9" type="ORF">GCM10007884_05670</name>
    <name evidence="10" type="ORF">GGR33_002235</name>
</gene>
<dbReference type="Gene3D" id="3.90.1680.10">
    <property type="entry name" value="SOS response associated peptidase-like"/>
    <property type="match status" value="1"/>
</dbReference>
<keyword evidence="3" id="KW-0227">DNA damage</keyword>
<dbReference type="PANTHER" id="PTHR13604:SF0">
    <property type="entry name" value="ABASIC SITE PROCESSING PROTEIN HMCES"/>
    <property type="match status" value="1"/>
</dbReference>
<dbReference type="PANTHER" id="PTHR13604">
    <property type="entry name" value="DC12-RELATED"/>
    <property type="match status" value="1"/>
</dbReference>
<dbReference type="EC" id="3.4.-.-" evidence="8"/>
<dbReference type="Proteomes" id="UP001156881">
    <property type="component" value="Unassembled WGS sequence"/>
</dbReference>
<keyword evidence="2 8" id="KW-0645">Protease</keyword>
<dbReference type="EMBL" id="JACIDN010000003">
    <property type="protein sequence ID" value="MBB3902740.1"/>
    <property type="molecule type" value="Genomic_DNA"/>
</dbReference>
<evidence type="ECO:0000313" key="11">
    <source>
        <dbReference type="Proteomes" id="UP000517759"/>
    </source>
</evidence>
<comment type="caution">
    <text evidence="10">The sequence shown here is derived from an EMBL/GenBank/DDBJ whole genome shotgun (WGS) entry which is preliminary data.</text>
</comment>
<evidence type="ECO:0000313" key="10">
    <source>
        <dbReference type="EMBL" id="MBB3902740.1"/>
    </source>
</evidence>
<evidence type="ECO:0000313" key="12">
    <source>
        <dbReference type="Proteomes" id="UP001156881"/>
    </source>
</evidence>
<proteinExistence type="inferred from homology"/>
<reference evidence="10 11" key="3">
    <citation type="submission" date="2020-08" db="EMBL/GenBank/DDBJ databases">
        <title>Genomic Encyclopedia of Type Strains, Phase IV (KMG-IV): sequencing the most valuable type-strain genomes for metagenomic binning, comparative biology and taxonomic classification.</title>
        <authorList>
            <person name="Goeker M."/>
        </authorList>
    </citation>
    <scope>NUCLEOTIDE SEQUENCE [LARGE SCALE GENOMIC DNA]</scope>
    <source>
        <strain evidence="10 11">DSM 24105</strain>
    </source>
</reference>
<dbReference type="Pfam" id="PF02586">
    <property type="entry name" value="SRAP"/>
    <property type="match status" value="1"/>
</dbReference>
<dbReference type="GO" id="GO:0003697">
    <property type="term" value="F:single-stranded DNA binding"/>
    <property type="evidence" value="ECO:0007669"/>
    <property type="project" value="InterPro"/>
</dbReference>